<organism evidence="2 3">
    <name type="scientific">Mesorhizobium tianshanense</name>
    <dbReference type="NCBI Taxonomy" id="39844"/>
    <lineage>
        <taxon>Bacteria</taxon>
        <taxon>Pseudomonadati</taxon>
        <taxon>Pseudomonadota</taxon>
        <taxon>Alphaproteobacteria</taxon>
        <taxon>Hyphomicrobiales</taxon>
        <taxon>Phyllobacteriaceae</taxon>
        <taxon>Mesorhizobium</taxon>
    </lineage>
</organism>
<sequence length="86" mass="9485">MIERALFPSPTRGPLRSFRRALAGTGLAPVFVCFWVLGCPVWGFRRRSGPVWPESGRTYPVMAAHRRMLKAMAAIVTWAAALASPT</sequence>
<keyword evidence="1" id="KW-1133">Transmembrane helix</keyword>
<protein>
    <submittedName>
        <fullName evidence="2">Uncharacterized protein</fullName>
    </submittedName>
</protein>
<proteinExistence type="predicted"/>
<evidence type="ECO:0000313" key="2">
    <source>
        <dbReference type="EMBL" id="TWI32624.1"/>
    </source>
</evidence>
<name>A0A562NKE5_9HYPH</name>
<dbReference type="AlphaFoldDB" id="A0A562NKE5"/>
<gene>
    <name evidence="2" type="ORF">IQ26_04293</name>
</gene>
<dbReference type="Proteomes" id="UP000317122">
    <property type="component" value="Unassembled WGS sequence"/>
</dbReference>
<evidence type="ECO:0000313" key="3">
    <source>
        <dbReference type="Proteomes" id="UP000317122"/>
    </source>
</evidence>
<dbReference type="EMBL" id="VLKT01000028">
    <property type="protein sequence ID" value="TWI32624.1"/>
    <property type="molecule type" value="Genomic_DNA"/>
</dbReference>
<comment type="caution">
    <text evidence="2">The sequence shown here is derived from an EMBL/GenBank/DDBJ whole genome shotgun (WGS) entry which is preliminary data.</text>
</comment>
<reference evidence="2 3" key="1">
    <citation type="journal article" date="2015" name="Stand. Genomic Sci.">
        <title>Genomic Encyclopedia of Bacterial and Archaeal Type Strains, Phase III: the genomes of soil and plant-associated and newly described type strains.</title>
        <authorList>
            <person name="Whitman W.B."/>
            <person name="Woyke T."/>
            <person name="Klenk H.P."/>
            <person name="Zhou Y."/>
            <person name="Lilburn T.G."/>
            <person name="Beck B.J."/>
            <person name="De Vos P."/>
            <person name="Vandamme P."/>
            <person name="Eisen J.A."/>
            <person name="Garrity G."/>
            <person name="Hugenholtz P."/>
            <person name="Kyrpides N.C."/>
        </authorList>
    </citation>
    <scope>NUCLEOTIDE SEQUENCE [LARGE SCALE GENOMIC DNA]</scope>
    <source>
        <strain evidence="2 3">CGMCC 1.2546</strain>
    </source>
</reference>
<feature type="transmembrane region" description="Helical" evidence="1">
    <location>
        <begin position="21"/>
        <end position="44"/>
    </location>
</feature>
<accession>A0A562NKE5</accession>
<keyword evidence="1" id="KW-0472">Membrane</keyword>
<keyword evidence="3" id="KW-1185">Reference proteome</keyword>
<evidence type="ECO:0000256" key="1">
    <source>
        <dbReference type="SAM" id="Phobius"/>
    </source>
</evidence>
<keyword evidence="1" id="KW-0812">Transmembrane</keyword>